<dbReference type="Pfam" id="PF19102">
    <property type="entry name" value="DUF5789"/>
    <property type="match status" value="1"/>
</dbReference>
<proteinExistence type="predicted"/>
<evidence type="ECO:0000313" key="3">
    <source>
        <dbReference type="Proteomes" id="UP000199114"/>
    </source>
</evidence>
<gene>
    <name evidence="2" type="ORF">SAMN04489841_0497</name>
</gene>
<accession>A0A1H9ANK4</accession>
<keyword evidence="3" id="KW-1185">Reference proteome</keyword>
<sequence>MSDEDEEAEPAVSLGDHTPVEGAPLARVSSRLTWPKEKSEVDRLEGESVIRTPEGPRELSAVLEEVDETYFQRHQEFETNVRDVIGTGPIPTADE</sequence>
<name>A0A1H9ANK4_9EURY</name>
<dbReference type="InterPro" id="IPR043899">
    <property type="entry name" value="DUF5789"/>
</dbReference>
<reference evidence="3" key="1">
    <citation type="submission" date="2016-10" db="EMBL/GenBank/DDBJ databases">
        <authorList>
            <person name="Varghese N."/>
            <person name="Submissions S."/>
        </authorList>
    </citation>
    <scope>NUCLEOTIDE SEQUENCE [LARGE SCALE GENOMIC DNA]</scope>
    <source>
        <strain evidence="3">DSM 25055</strain>
    </source>
</reference>
<evidence type="ECO:0000313" key="2">
    <source>
        <dbReference type="EMBL" id="SEP78047.1"/>
    </source>
</evidence>
<dbReference type="AlphaFoldDB" id="A0A1H9ANK4"/>
<feature type="region of interest" description="Disordered" evidence="1">
    <location>
        <begin position="1"/>
        <end position="31"/>
    </location>
</feature>
<dbReference type="Proteomes" id="UP000199114">
    <property type="component" value="Unassembled WGS sequence"/>
</dbReference>
<protein>
    <submittedName>
        <fullName evidence="2">Uncharacterized protein</fullName>
    </submittedName>
</protein>
<evidence type="ECO:0000256" key="1">
    <source>
        <dbReference type="SAM" id="MobiDB-lite"/>
    </source>
</evidence>
<organism evidence="2 3">
    <name type="scientific">Natrinema salaciae</name>
    <dbReference type="NCBI Taxonomy" id="1186196"/>
    <lineage>
        <taxon>Archaea</taxon>
        <taxon>Methanobacteriati</taxon>
        <taxon>Methanobacteriota</taxon>
        <taxon>Stenosarchaea group</taxon>
        <taxon>Halobacteria</taxon>
        <taxon>Halobacteriales</taxon>
        <taxon>Natrialbaceae</taxon>
        <taxon>Natrinema</taxon>
    </lineage>
</organism>
<dbReference type="OrthoDB" id="195084at2157"/>
<dbReference type="EMBL" id="FOFD01000001">
    <property type="protein sequence ID" value="SEP78047.1"/>
    <property type="molecule type" value="Genomic_DNA"/>
</dbReference>
<dbReference type="STRING" id="1186196.SAMN04489841_0497"/>
<dbReference type="RefSeq" id="WP_090612809.1">
    <property type="nucleotide sequence ID" value="NZ_FOFD01000001.1"/>
</dbReference>